<gene>
    <name evidence="3" type="ORF">KDD17_02695</name>
</gene>
<dbReference type="SUPFAM" id="SSF51905">
    <property type="entry name" value="FAD/NAD(P)-binding domain"/>
    <property type="match status" value="1"/>
</dbReference>
<dbReference type="InterPro" id="IPR044152">
    <property type="entry name" value="YqjM-like"/>
</dbReference>
<evidence type="ECO:0000259" key="1">
    <source>
        <dbReference type="Pfam" id="PF00724"/>
    </source>
</evidence>
<name>A0A975JEY5_9RHOB</name>
<dbReference type="Pfam" id="PF00724">
    <property type="entry name" value="Oxidored_FMN"/>
    <property type="match status" value="1"/>
</dbReference>
<dbReference type="InterPro" id="IPR001155">
    <property type="entry name" value="OxRdtase_FMN_N"/>
</dbReference>
<organism evidence="3 4">
    <name type="scientific">Sulfitobacter albidus</name>
    <dbReference type="NCBI Taxonomy" id="2829501"/>
    <lineage>
        <taxon>Bacteria</taxon>
        <taxon>Pseudomonadati</taxon>
        <taxon>Pseudomonadota</taxon>
        <taxon>Alphaproteobacteria</taxon>
        <taxon>Rhodobacterales</taxon>
        <taxon>Roseobacteraceae</taxon>
        <taxon>Sulfitobacter</taxon>
    </lineage>
</organism>
<proteinExistence type="predicted"/>
<dbReference type="InterPro" id="IPR013785">
    <property type="entry name" value="Aldolase_TIM"/>
</dbReference>
<dbReference type="CDD" id="cd02932">
    <property type="entry name" value="OYE_YqiM_FMN"/>
    <property type="match status" value="1"/>
</dbReference>
<dbReference type="GO" id="GO:0071949">
    <property type="term" value="F:FAD binding"/>
    <property type="evidence" value="ECO:0007669"/>
    <property type="project" value="InterPro"/>
</dbReference>
<dbReference type="Gene3D" id="3.30.9.20">
    <property type="match status" value="1"/>
</dbReference>
<protein>
    <submittedName>
        <fullName evidence="3">Bifunctional salicylyl-CoA 5-hydroxylase/oxidoreductase</fullName>
    </submittedName>
</protein>
<dbReference type="SUPFAM" id="SSF51395">
    <property type="entry name" value="FMN-linked oxidoreductases"/>
    <property type="match status" value="1"/>
</dbReference>
<dbReference type="Gene3D" id="3.50.50.60">
    <property type="entry name" value="FAD/NAD(P)-binding domain"/>
    <property type="match status" value="1"/>
</dbReference>
<dbReference type="GO" id="GO:0050661">
    <property type="term" value="F:NADP binding"/>
    <property type="evidence" value="ECO:0007669"/>
    <property type="project" value="InterPro"/>
</dbReference>
<dbReference type="Pfam" id="PF01494">
    <property type="entry name" value="FAD_binding_3"/>
    <property type="match status" value="1"/>
</dbReference>
<dbReference type="Proteomes" id="UP000683291">
    <property type="component" value="Chromosome 1"/>
</dbReference>
<dbReference type="AlphaFoldDB" id="A0A975JEY5"/>
<dbReference type="PANTHER" id="PTHR43303:SF3">
    <property type="entry name" value="BLR3436 PROTEIN"/>
    <property type="match status" value="1"/>
</dbReference>
<dbReference type="GO" id="GO:0010181">
    <property type="term" value="F:FMN binding"/>
    <property type="evidence" value="ECO:0007669"/>
    <property type="project" value="InterPro"/>
</dbReference>
<evidence type="ECO:0000313" key="3">
    <source>
        <dbReference type="EMBL" id="QUJ76976.1"/>
    </source>
</evidence>
<evidence type="ECO:0000313" key="4">
    <source>
        <dbReference type="Proteomes" id="UP000683291"/>
    </source>
</evidence>
<sequence length="764" mass="85030">MRIACLGGGPAGLYFAISTKLRQPDAEVVVFERNRPDDTFGWGVVLSDETLGNLAANDTKSAATIRDHFAYWDDVALVMGGQTTTSSGHGFCGIGRKRLLLILHDRAKELGVDLRFETEVEAASQYQKDFDVVVACDGLNSKTRMEFAETFKPDIDTRKCPFVWLGTHQKFDDAFTFIFEETDKGWLWAHAYQFDDDTATFIVECSQETFDAYGFGDLDQHESIAICEEVFKDHLGGHALMTNANHIRGSAWIRFPRVLCENWSHENVVLLGDASATAHFSIGSGTKLALESAIALADYIATEDTLEAAFDKYQNERRIEVLRLQSAARNSVEWFEEVERYLHLDPVQLNYSLLTRSQRISHENLRARDAKWLQSAEAWFQQQAGVGANEAPRAPMFAPFKLRDMHLKNRIVVSPMAQYKAKDGCPTDWHLIHYGERAKGGAGLVYTEMTCVSPEGRITPGCPGLYAPEHEAAWRRLTDFVHTETEAMICCQIGHAGRKGSTRLGWDGMDRPLPDGNWPLLSASAIPWSDENAVPQEITRDQMDTVKAEFVAAAEMADRAGFDMIELHAAHGYLISSFISPLSNQRSDDYGGSLENRLRYPLEVFKAMRAVWPEGKPMSVRISASDWAGDDGVTADEAVEIARAFEAAGADIIDVSAGQTSTQAKPVYGRMFQTPFSDRIRNEARIATMAVGNIYEADHVNSILMAGRADLVCLARPHLSDPYWTLRAGAAIGDRQEKWPLPYEAGRDQAWRLADKEAEMAGAV</sequence>
<feature type="domain" description="NADH:flavin oxidoreductase/NADH oxidase N-terminal" evidence="1">
    <location>
        <begin position="396"/>
        <end position="728"/>
    </location>
</feature>
<dbReference type="EMBL" id="CP073581">
    <property type="protein sequence ID" value="QUJ76976.1"/>
    <property type="molecule type" value="Genomic_DNA"/>
</dbReference>
<dbReference type="GO" id="GO:0003959">
    <property type="term" value="F:NADPH dehydrogenase activity"/>
    <property type="evidence" value="ECO:0007669"/>
    <property type="project" value="InterPro"/>
</dbReference>
<dbReference type="InterPro" id="IPR036188">
    <property type="entry name" value="FAD/NAD-bd_sf"/>
</dbReference>
<evidence type="ECO:0000259" key="2">
    <source>
        <dbReference type="Pfam" id="PF01494"/>
    </source>
</evidence>
<dbReference type="Gene3D" id="3.20.20.70">
    <property type="entry name" value="Aldolase class I"/>
    <property type="match status" value="1"/>
</dbReference>
<dbReference type="NCBIfam" id="NF006101">
    <property type="entry name" value="PRK08255.1"/>
    <property type="match status" value="1"/>
</dbReference>
<feature type="domain" description="FAD-binding" evidence="2">
    <location>
        <begin position="5"/>
        <end position="318"/>
    </location>
</feature>
<dbReference type="RefSeq" id="WP_212705172.1">
    <property type="nucleotide sequence ID" value="NZ_CP073581.1"/>
</dbReference>
<dbReference type="KEGG" id="sual:KDD17_02695"/>
<dbReference type="InterPro" id="IPR002938">
    <property type="entry name" value="FAD-bd"/>
</dbReference>
<accession>A0A975JEY5</accession>
<keyword evidence="4" id="KW-1185">Reference proteome</keyword>
<dbReference type="PANTHER" id="PTHR43303">
    <property type="entry name" value="NADPH DEHYDROGENASE C23G7.10C-RELATED"/>
    <property type="match status" value="1"/>
</dbReference>
<reference evidence="3" key="1">
    <citation type="submission" date="2021-04" db="EMBL/GenBank/DDBJ databases">
        <title>Complete genome sequence for Sulfitobacter sp. strain JK7-1.</title>
        <authorList>
            <person name="Park S.-J."/>
        </authorList>
    </citation>
    <scope>NUCLEOTIDE SEQUENCE</scope>
    <source>
        <strain evidence="3">JK7-1</strain>
    </source>
</reference>